<dbReference type="EMBL" id="MK797984">
    <property type="protein sequence ID" value="QCG76118.1"/>
    <property type="molecule type" value="Genomic_DNA"/>
</dbReference>
<evidence type="ECO:0000313" key="1">
    <source>
        <dbReference type="EMBL" id="QCG76118.1"/>
    </source>
</evidence>
<sequence>MFLKDVKITESKKFKKINSMLKSSYGVSLSESASVEELEKLKESVVKSIINNRINNISASSPEHAKCILMKEGIDTLLEMHRSVDGRVDSASYNNVLSTLFKDAVNLLKQGDDIDDAMRSTLNSYRSSSYRFKDDDIALDLRARLEHYLNSNSDDTMLTDSYDWSTVSQSQRDAANELLKQKGSKLADLELEPYGDRADFERHGREIYKHPSLTKGISVKESRKLNENEVEQAEVVIAAKGFGQELQTMVEKLGRLMNEDLGAVSDQMRQTYGADTANRFQSELLADFNSIVDTLRSTKDRIDNAVDMLSTGSTYTDMDGIETAGTDVDMDDQLEIGDDLGLGIEDNFGAADTEEPLGRSMKESNLTRSNKLKKLSESLVSLQASIDKLKSSRKQ</sequence>
<dbReference type="Proteomes" id="UP000316733">
    <property type="component" value="Segment"/>
</dbReference>
<keyword evidence="2" id="KW-1185">Reference proteome</keyword>
<gene>
    <name evidence="1" type="ORF">EST35_0237</name>
</gene>
<reference evidence="2" key="1">
    <citation type="journal article" date="2020" name="bioRxiv">
        <title>Integrative omics analysis of Pseudomonas aeruginosa virus PA5oct highlights the molecular complexity of jumbo phages.</title>
        <authorList>
            <person name="Lood C."/>
            <person name="Danis-Wlodarczyk K."/>
            <person name="Blasdel B.G."/>
            <person name="Jang H.B."/>
            <person name="Vandenheuvel D."/>
            <person name="Briers Y."/>
            <person name="Noben J.-P."/>
            <person name="van Noort V."/>
            <person name="Drulis-Kawa Z."/>
            <person name="Lavigne R."/>
        </authorList>
    </citation>
    <scope>NUCLEOTIDE SEQUENCE [LARGE SCALE GENOMIC DNA]</scope>
</reference>
<name>A0A4Y5JTT3_9CAUD</name>
<proteinExistence type="predicted"/>
<accession>A0A4Y5JTT3</accession>
<evidence type="ECO:0000313" key="2">
    <source>
        <dbReference type="Proteomes" id="UP000316733"/>
    </source>
</evidence>
<organism evidence="1 2">
    <name type="scientific">Pseudomonas phage vB_PaeM_PA5oct</name>
    <dbReference type="NCBI Taxonomy" id="2163605"/>
    <lineage>
        <taxon>Viruses</taxon>
        <taxon>Duplodnaviria</taxon>
        <taxon>Heunggongvirae</taxon>
        <taxon>Uroviricota</taxon>
        <taxon>Caudoviricetes</taxon>
        <taxon>Arenbergviridae</taxon>
        <taxon>Wroclawvirus</taxon>
        <taxon>Wroclawvirus PA5oct</taxon>
    </lineage>
</organism>
<protein>
    <submittedName>
        <fullName evidence="1">Structural protein</fullName>
    </submittedName>
</protein>